<dbReference type="InterPro" id="IPR000719">
    <property type="entry name" value="Prot_kinase_dom"/>
</dbReference>
<feature type="domain" description="Protein kinase" evidence="6">
    <location>
        <begin position="1231"/>
        <end position="1625"/>
    </location>
</feature>
<evidence type="ECO:0000256" key="3">
    <source>
        <dbReference type="ARBA" id="ARBA00022777"/>
    </source>
</evidence>
<protein>
    <recommendedName>
        <fullName evidence="6">Protein kinase domain-containing protein</fullName>
    </recommendedName>
</protein>
<feature type="region of interest" description="Disordered" evidence="5">
    <location>
        <begin position="102"/>
        <end position="121"/>
    </location>
</feature>
<dbReference type="InParanoid" id="Q4QIB6"/>
<feature type="region of interest" description="Disordered" evidence="5">
    <location>
        <begin position="947"/>
        <end position="969"/>
    </location>
</feature>
<dbReference type="EMBL" id="FR796404">
    <property type="protein sequence ID" value="CAJ02232.1"/>
    <property type="molecule type" value="Genomic_DNA"/>
</dbReference>
<keyword evidence="8" id="KW-1185">Reference proteome</keyword>
<feature type="compositionally biased region" description="Low complexity" evidence="5">
    <location>
        <begin position="895"/>
        <end position="905"/>
    </location>
</feature>
<dbReference type="KEGG" id="lma:LMJF_08_0530"/>
<feature type="region of interest" description="Disordered" evidence="5">
    <location>
        <begin position="895"/>
        <end position="930"/>
    </location>
</feature>
<dbReference type="PROSITE" id="PS50011">
    <property type="entry name" value="PROTEIN_KINASE_DOM"/>
    <property type="match status" value="1"/>
</dbReference>
<feature type="region of interest" description="Disordered" evidence="5">
    <location>
        <begin position="1153"/>
        <end position="1184"/>
    </location>
</feature>
<evidence type="ECO:0000313" key="8">
    <source>
        <dbReference type="Proteomes" id="UP000000542"/>
    </source>
</evidence>
<feature type="region of interest" description="Disordered" evidence="5">
    <location>
        <begin position="356"/>
        <end position="476"/>
    </location>
</feature>
<dbReference type="eggNOG" id="ENOG502RXXB">
    <property type="taxonomic scope" value="Eukaryota"/>
</dbReference>
<dbReference type="HOGENOM" id="CLU_243160_0_0_1"/>
<gene>
    <name evidence="7" type="ORF">LMJF_08_0530</name>
</gene>
<keyword evidence="1 7" id="KW-0808">Transferase</keyword>
<feature type="compositionally biased region" description="Polar residues" evidence="5">
    <location>
        <begin position="102"/>
        <end position="114"/>
    </location>
</feature>
<feature type="region of interest" description="Disordered" evidence="5">
    <location>
        <begin position="743"/>
        <end position="771"/>
    </location>
</feature>
<dbReference type="PANTHER" id="PTHR43671">
    <property type="entry name" value="SERINE/THREONINE-PROTEIN KINASE NEK"/>
    <property type="match status" value="1"/>
</dbReference>
<dbReference type="SMART" id="SM00220">
    <property type="entry name" value="S_TKc"/>
    <property type="match status" value="1"/>
</dbReference>
<dbReference type="SUPFAM" id="SSF56112">
    <property type="entry name" value="Protein kinase-like (PK-like)"/>
    <property type="match status" value="1"/>
</dbReference>
<organism evidence="7 8">
    <name type="scientific">Leishmania major</name>
    <dbReference type="NCBI Taxonomy" id="5664"/>
    <lineage>
        <taxon>Eukaryota</taxon>
        <taxon>Discoba</taxon>
        <taxon>Euglenozoa</taxon>
        <taxon>Kinetoplastea</taxon>
        <taxon>Metakinetoplastina</taxon>
        <taxon>Trypanosomatida</taxon>
        <taxon>Trypanosomatidae</taxon>
        <taxon>Leishmaniinae</taxon>
        <taxon>Leishmania</taxon>
    </lineage>
</organism>
<feature type="compositionally biased region" description="Basic and acidic residues" evidence="5">
    <location>
        <begin position="182"/>
        <end position="208"/>
    </location>
</feature>
<dbReference type="GO" id="GO:0005634">
    <property type="term" value="C:nucleus"/>
    <property type="evidence" value="ECO:0000318"/>
    <property type="project" value="GO_Central"/>
</dbReference>
<reference evidence="7 8" key="2">
    <citation type="journal article" date="2011" name="Genome Res.">
        <title>Chromosome and gene copy number variation allow major structural change between species and strains of Leishmania.</title>
        <authorList>
            <person name="Rogers M.B."/>
            <person name="Hilley J.D."/>
            <person name="Dickens N.J."/>
            <person name="Wilkes J."/>
            <person name="Bates P.A."/>
            <person name="Depledge D.P."/>
            <person name="Harris D."/>
            <person name="Her Y."/>
            <person name="Herzyk P."/>
            <person name="Imamura H."/>
            <person name="Otto T.D."/>
            <person name="Sanders M."/>
            <person name="Seeger K."/>
            <person name="Dujardin J.C."/>
            <person name="Berriman M."/>
            <person name="Smith D.F."/>
            <person name="Hertz-Fowler C."/>
            <person name="Mottram J.C."/>
        </authorList>
    </citation>
    <scope>NUCLEOTIDE SEQUENCE [LARGE SCALE GENOMIC DNA]</scope>
    <source>
        <strain evidence="8">MHOM/IL/81/Friedlin</strain>
    </source>
</reference>
<feature type="region of interest" description="Disordered" evidence="5">
    <location>
        <begin position="839"/>
        <end position="866"/>
    </location>
</feature>
<feature type="compositionally biased region" description="Polar residues" evidence="5">
    <location>
        <begin position="245"/>
        <end position="256"/>
    </location>
</feature>
<feature type="region of interest" description="Disordered" evidence="5">
    <location>
        <begin position="625"/>
        <end position="645"/>
    </location>
</feature>
<dbReference type="Proteomes" id="UP000000542">
    <property type="component" value="Chromosome 8"/>
</dbReference>
<feature type="region of interest" description="Disordered" evidence="5">
    <location>
        <begin position="237"/>
        <end position="270"/>
    </location>
</feature>
<feature type="compositionally biased region" description="Basic and acidic residues" evidence="5">
    <location>
        <begin position="414"/>
        <end position="458"/>
    </location>
</feature>
<evidence type="ECO:0000256" key="1">
    <source>
        <dbReference type="ARBA" id="ARBA00022679"/>
    </source>
</evidence>
<dbReference type="Gene3D" id="1.10.510.10">
    <property type="entry name" value="Transferase(Phosphotransferase) domain 1"/>
    <property type="match status" value="2"/>
</dbReference>
<feature type="region of interest" description="Disordered" evidence="5">
    <location>
        <begin position="170"/>
        <end position="214"/>
    </location>
</feature>
<evidence type="ECO:0000256" key="4">
    <source>
        <dbReference type="ARBA" id="ARBA00022840"/>
    </source>
</evidence>
<dbReference type="VEuPathDB" id="TriTrypDB:LMJLV39_080010500"/>
<evidence type="ECO:0000256" key="2">
    <source>
        <dbReference type="ARBA" id="ARBA00022741"/>
    </source>
</evidence>
<dbReference type="GO" id="GO:0005524">
    <property type="term" value="F:ATP binding"/>
    <property type="evidence" value="ECO:0007669"/>
    <property type="project" value="UniProtKB-KW"/>
</dbReference>
<sequence>MVVYNTTHNSRYRLLQRIGMGAFSSVYLVQHKTTGKQYALKYILCKGDRERLAALRECEVIYSLQGHPQVIRIVDMFMSYQFQRASPSPAVAGSPTAVTTNSACKEQASGQQGLRSFPDVPSSAPAATAAALAPSAIAKPALAPASAAPATTNTVSVAGRFKGLDDAAMTKTAMDSSTESRAAAHGEDDNGHVDDSCVDSHRYSEGRRRGSCPRVRPSFERVACAAYMANADHVSDVENEESAYSEHQQPQQQGKQSMRAPSGCCPRPLPYSVQHTSQSSSCVPAQLGAAAGGGAQGCGHVPLQSAHHASTTALATASAARAAATGALSPPRNKAHADQPHLCCHATDVPDAVVHDESDATLSRSSEAGQEPGTLEDYDSGDGVHSGSDSRRIAEHGQSATVERAKPAVPSRRALSEDRGSDGADDGHADIDAGREERWTELRGGADADVKRSRKGSDARSGATSSSGADEEPVQPIHRVFVPPPYMHPPFKGMAAAPRSCSICSNNIVSYTGTGNGVASVLQPQNRSYATGGGSPTAHHLYSVFPTAAASGALAVVAPATANCSAAPAPVRRIPERPDVASLPATASPPPFAAASASLTSSSPSAAESLRHAAGSLVTTSTLLPHHQQQQQPQPTPSSVTSYAPARAAVSSADVKSAATGAPAVQVPIRYKDFVLSPTTVTAHAAAPWTPVPATQASALVHGQVHRKSADHGGSPAPPPCAAAARAGSGAAGAGAIGLAVDRPTGESVNPYLERARGRQPVPPPRTSYAPGGGVRYNSLAVAYAAAPTTLQAATKGLPAQSSSPSSSLTLSASGTGVSAFDDRKAGAGQGWHFEVTGAVSSSQDSDASMPAPQAARLTASRSLPSTAPAVATVVRNTYAPLRYGNVVQSNAASPATSSMASSSLVPPPSPSLQKQLPQPPSAACPAAATAADSDRLSVFGVLRTARAGQQGEREDWDESKPGVSASWPAKDAGLVSTQAPPLLPLPGLARQASGAYFLRSVGRVNGAGAVPRTAAPRALYEEGRPPAAAAAQDDAPSSTKPLYTNLGVLLADPSMPADPATVTTMHLLRTGVQPPSPRHPRSNSYAGGDADRKQQRGYGNVGSTGAAPSPVRYANAGNPNLWSTYNAGASPASAASAAAVSVLTGLSSRIGAKTPTAAGAGESDTNDGKSSKTTRTNSSSSPLQDAYDTGYLCLVMEHHPMGDLCRYALRAQHELETRRHRQQQSESQALARSSLMGMGILQPITSQNRTCASERSSAQQPQAPAKNATEGDGGGAGAEAGEPTSLLSLRPLSLTHGWAAGSAAAASSLLAAAADATWTVKMPMSRTDLHPALSAGVGGRGNTSGSHTAGVTDGDERASNFDARRAVSVAVDPTSDKPLTEAQLLSIAYQLASVLDHMHQQNPPIVHRDLKPENILIKGALADYLDLPLSAFLASTSSTVRCGGKDDALDTSSVPSMTPPFTTPAAVIDAAASSLAPLPPIRITRAVVPIVLTDFGLAILQDTHGRPHGSRGGGTRPYIAPESWKGGTCTASDVWSLGCVLYALATCRLVAGDVRIMSQEAKRDGFASRMLKDIIAHKYSLAFASFVVSLLVVDPAKRPTAAQAARCFCVADGDICFDLSSPFFSNVLDL</sequence>
<dbReference type="VEuPathDB" id="TriTrypDB:LMJFC_080010800"/>
<dbReference type="InterPro" id="IPR008271">
    <property type="entry name" value="Ser/Thr_kinase_AS"/>
</dbReference>
<feature type="region of interest" description="Disordered" evidence="5">
    <location>
        <begin position="707"/>
        <end position="726"/>
    </location>
</feature>
<dbReference type="GeneID" id="5649337"/>
<feature type="compositionally biased region" description="Low complexity" evidence="5">
    <location>
        <begin position="593"/>
        <end position="608"/>
    </location>
</feature>
<feature type="compositionally biased region" description="Polar residues" evidence="5">
    <location>
        <begin position="1248"/>
        <end position="1263"/>
    </location>
</feature>
<evidence type="ECO:0000256" key="5">
    <source>
        <dbReference type="SAM" id="MobiDB-lite"/>
    </source>
</evidence>
<reference evidence="7 8" key="1">
    <citation type="journal article" date="2005" name="Science">
        <title>The genome of the kinetoplastid parasite, Leishmania major.</title>
        <authorList>
            <person name="Ivens A.C."/>
            <person name="Peacock C.S."/>
            <person name="Worthey E.A."/>
            <person name="Murphy L."/>
            <person name="Aggarwal G."/>
            <person name="Berriman M."/>
            <person name="Sisk E."/>
            <person name="Rajandream M.A."/>
            <person name="Adlem E."/>
            <person name="Aert R."/>
            <person name="Anupama A."/>
            <person name="Apostolou Z."/>
            <person name="Attipoe P."/>
            <person name="Bason N."/>
            <person name="Bauser C."/>
            <person name="Beck A."/>
            <person name="Beverley S.M."/>
            <person name="Bianchettin G."/>
            <person name="Borzym K."/>
            <person name="Bothe G."/>
            <person name="Bruschi C.V."/>
            <person name="Collins M."/>
            <person name="Cadag E."/>
            <person name="Ciarloni L."/>
            <person name="Clayton C."/>
            <person name="Coulson R.M."/>
            <person name="Cronin A."/>
            <person name="Cruz A.K."/>
            <person name="Davies R.M."/>
            <person name="De Gaudenzi J."/>
            <person name="Dobson D.E."/>
            <person name="Duesterhoeft A."/>
            <person name="Fazelina G."/>
            <person name="Fosker N."/>
            <person name="Frasch A.C."/>
            <person name="Fraser A."/>
            <person name="Fuchs M."/>
            <person name="Gabel C."/>
            <person name="Goble A."/>
            <person name="Goffeau A."/>
            <person name="Harris D."/>
            <person name="Hertz-Fowler C."/>
            <person name="Hilbert H."/>
            <person name="Horn D."/>
            <person name="Huang Y."/>
            <person name="Klages S."/>
            <person name="Knights A."/>
            <person name="Kube M."/>
            <person name="Larke N."/>
            <person name="Litvin L."/>
            <person name="Lord A."/>
            <person name="Louie T."/>
            <person name="Marra M."/>
            <person name="Masuy D."/>
            <person name="Matthews K."/>
            <person name="Michaeli S."/>
            <person name="Mottram J.C."/>
            <person name="Muller-Auer S."/>
            <person name="Munden H."/>
            <person name="Nelson S."/>
            <person name="Norbertczak H."/>
            <person name="Oliver K."/>
            <person name="O'neil S."/>
            <person name="Pentony M."/>
            <person name="Pohl T.M."/>
            <person name="Price C."/>
            <person name="Purnelle B."/>
            <person name="Quail M.A."/>
            <person name="Rabbinowitsch E."/>
            <person name="Reinhardt R."/>
            <person name="Rieger M."/>
            <person name="Rinta J."/>
            <person name="Robben J."/>
            <person name="Robertson L."/>
            <person name="Ruiz J.C."/>
            <person name="Rutter S."/>
            <person name="Saunders D."/>
            <person name="Schafer M."/>
            <person name="Schein J."/>
            <person name="Schwartz D.C."/>
            <person name="Seeger K."/>
            <person name="Seyler A."/>
            <person name="Sharp S."/>
            <person name="Shin H."/>
            <person name="Sivam D."/>
            <person name="Squares R."/>
            <person name="Squares S."/>
            <person name="Tosato V."/>
            <person name="Vogt C."/>
            <person name="Volckaert G."/>
            <person name="Wambutt R."/>
            <person name="Warren T."/>
            <person name="Wedler H."/>
            <person name="Woodward J."/>
            <person name="Zhou S."/>
            <person name="Zimmermann W."/>
            <person name="Smith D.F."/>
            <person name="Blackwell J.M."/>
            <person name="Stuart K.D."/>
            <person name="Barrell B."/>
            <person name="Myler P.J."/>
        </authorList>
    </citation>
    <scope>NUCLEOTIDE SEQUENCE [LARGE SCALE GENOMIC DNA]</scope>
    <source>
        <strain evidence="8">MHOM/IL/81/Friedlin</strain>
    </source>
</reference>
<feature type="region of interest" description="Disordered" evidence="5">
    <location>
        <begin position="1337"/>
        <end position="1357"/>
    </location>
</feature>
<dbReference type="STRING" id="5664.Q4QIB6"/>
<dbReference type="InterPro" id="IPR011009">
    <property type="entry name" value="Kinase-like_dom_sf"/>
</dbReference>
<dbReference type="PROSITE" id="PS00108">
    <property type="entry name" value="PROTEIN_KINASE_ST"/>
    <property type="match status" value="1"/>
</dbReference>
<keyword evidence="2" id="KW-0547">Nucleotide-binding</keyword>
<keyword evidence="3" id="KW-0418">Kinase</keyword>
<name>Q4QIB6_LEIMA</name>
<dbReference type="VEuPathDB" id="TriTrypDB:LmjF.08.0530"/>
<feature type="region of interest" description="Disordered" evidence="5">
    <location>
        <begin position="1248"/>
        <end position="1284"/>
    </location>
</feature>
<evidence type="ECO:0000313" key="7">
    <source>
        <dbReference type="EMBL" id="CAJ02232.1"/>
    </source>
</evidence>
<feature type="region of interest" description="Disordered" evidence="5">
    <location>
        <begin position="1071"/>
        <end position="1113"/>
    </location>
</feature>
<feature type="compositionally biased region" description="Low complexity" evidence="5">
    <location>
        <begin position="1172"/>
        <end position="1182"/>
    </location>
</feature>
<dbReference type="InterPro" id="IPR050660">
    <property type="entry name" value="NEK_Ser/Thr_kinase"/>
</dbReference>
<dbReference type="VEuPathDB" id="TriTrypDB:LMJSD75_080010500"/>
<accession>Q4QIB6</accession>
<dbReference type="RefSeq" id="XP_001681082.1">
    <property type="nucleotide sequence ID" value="XM_001681030.1"/>
</dbReference>
<keyword evidence="4" id="KW-0067">ATP-binding</keyword>
<dbReference type="GO" id="GO:0004674">
    <property type="term" value="F:protein serine/threonine kinase activity"/>
    <property type="evidence" value="ECO:0000318"/>
    <property type="project" value="GO_Central"/>
</dbReference>
<dbReference type="Pfam" id="PF00069">
    <property type="entry name" value="Pkinase"/>
    <property type="match status" value="3"/>
</dbReference>
<feature type="region of interest" description="Disordered" evidence="5">
    <location>
        <begin position="592"/>
        <end position="612"/>
    </location>
</feature>
<dbReference type="OMA" id="DTGYLCL"/>
<dbReference type="PANTHER" id="PTHR43671:SF103">
    <property type="entry name" value="KINASE, PUTATIVE-RELATED"/>
    <property type="match status" value="1"/>
</dbReference>
<feature type="region of interest" description="Disordered" evidence="5">
    <location>
        <begin position="797"/>
        <end position="817"/>
    </location>
</feature>
<evidence type="ECO:0000259" key="6">
    <source>
        <dbReference type="PROSITE" id="PS50011"/>
    </source>
</evidence>
<proteinExistence type="predicted"/>
<dbReference type="Gene3D" id="3.30.200.20">
    <property type="entry name" value="Phosphorylase Kinase, domain 1"/>
    <property type="match status" value="1"/>
</dbReference>